<keyword evidence="4" id="KW-1185">Reference proteome</keyword>
<dbReference type="GeneID" id="120279067"/>
<dbReference type="InterPro" id="IPR050295">
    <property type="entry name" value="Plant_2OG-oxidoreductases"/>
</dbReference>
<gene>
    <name evidence="5" type="primary">LOC120279067</name>
</gene>
<dbReference type="PROSITE" id="PS51471">
    <property type="entry name" value="FE2OG_OXY"/>
    <property type="match status" value="1"/>
</dbReference>
<dbReference type="Pfam" id="PF03171">
    <property type="entry name" value="2OG-FeII_Oxy"/>
    <property type="match status" value="1"/>
</dbReference>
<evidence type="ECO:0000256" key="1">
    <source>
        <dbReference type="ARBA" id="ARBA00022723"/>
    </source>
</evidence>
<dbReference type="InterPro" id="IPR005123">
    <property type="entry name" value="Oxoglu/Fe-dep_dioxygenase_dom"/>
</dbReference>
<sequence>MGKRGCRTVLDQYTLELERVASILLVSLANDLGTEQVADMFKEGLQTVRINYYPPCHHADKVLGLSPHSDAEGLTLLLQINEAEGLQLKKNGQWMPIKPLPNVFIVNNGDDTLEIMSNGKYKSIEHRAVINPQKECMPIATFVMPWLDVTIVNRSNSEACGRE</sequence>
<evidence type="ECO:0000256" key="2">
    <source>
        <dbReference type="ARBA" id="ARBA00023004"/>
    </source>
</evidence>
<dbReference type="InterPro" id="IPR027443">
    <property type="entry name" value="IPNS-like_sf"/>
</dbReference>
<dbReference type="GO" id="GO:0046872">
    <property type="term" value="F:metal ion binding"/>
    <property type="evidence" value="ECO:0007669"/>
    <property type="project" value="UniProtKB-KW"/>
</dbReference>
<evidence type="ECO:0000313" key="5">
    <source>
        <dbReference type="RefSeq" id="XP_039141853.1"/>
    </source>
</evidence>
<dbReference type="Gene3D" id="2.60.120.330">
    <property type="entry name" value="B-lactam Antibiotic, Isopenicillin N Synthase, Chain"/>
    <property type="match status" value="1"/>
</dbReference>
<dbReference type="AlphaFoldDB" id="A0AB40CRW3"/>
<dbReference type="PANTHER" id="PTHR47991">
    <property type="entry name" value="OXOGLUTARATE/IRON-DEPENDENT DIOXYGENASE"/>
    <property type="match status" value="1"/>
</dbReference>
<evidence type="ECO:0000259" key="3">
    <source>
        <dbReference type="PROSITE" id="PS51471"/>
    </source>
</evidence>
<dbReference type="InterPro" id="IPR044861">
    <property type="entry name" value="IPNS-like_FE2OG_OXY"/>
</dbReference>
<keyword evidence="1" id="KW-0479">Metal-binding</keyword>
<dbReference type="RefSeq" id="XP_039141853.1">
    <property type="nucleotide sequence ID" value="XM_039285919.1"/>
</dbReference>
<feature type="domain" description="Fe2OG dioxygenase" evidence="3">
    <location>
        <begin position="44"/>
        <end position="145"/>
    </location>
</feature>
<evidence type="ECO:0000313" key="4">
    <source>
        <dbReference type="Proteomes" id="UP001515500"/>
    </source>
</evidence>
<accession>A0AB40CRW3</accession>
<protein>
    <submittedName>
        <fullName evidence="5">Protein SRG1-like isoform X1</fullName>
    </submittedName>
</protein>
<reference evidence="5" key="1">
    <citation type="submission" date="2025-08" db="UniProtKB">
        <authorList>
            <consortium name="RefSeq"/>
        </authorList>
    </citation>
    <scope>IDENTIFICATION</scope>
</reference>
<name>A0AB40CRW3_DIOCR</name>
<keyword evidence="2" id="KW-0408">Iron</keyword>
<proteinExistence type="predicted"/>
<organism evidence="4 5">
    <name type="scientific">Dioscorea cayennensis subsp. rotundata</name>
    <name type="common">White Guinea yam</name>
    <name type="synonym">Dioscorea rotundata</name>
    <dbReference type="NCBI Taxonomy" id="55577"/>
    <lineage>
        <taxon>Eukaryota</taxon>
        <taxon>Viridiplantae</taxon>
        <taxon>Streptophyta</taxon>
        <taxon>Embryophyta</taxon>
        <taxon>Tracheophyta</taxon>
        <taxon>Spermatophyta</taxon>
        <taxon>Magnoliopsida</taxon>
        <taxon>Liliopsida</taxon>
        <taxon>Dioscoreales</taxon>
        <taxon>Dioscoreaceae</taxon>
        <taxon>Dioscorea</taxon>
    </lineage>
</organism>
<dbReference type="SUPFAM" id="SSF51197">
    <property type="entry name" value="Clavaminate synthase-like"/>
    <property type="match status" value="1"/>
</dbReference>
<dbReference type="Proteomes" id="UP001515500">
    <property type="component" value="Chromosome 16"/>
</dbReference>